<keyword evidence="2" id="KW-1133">Transmembrane helix</keyword>
<evidence type="ECO:0000256" key="1">
    <source>
        <dbReference type="SAM" id="MobiDB-lite"/>
    </source>
</evidence>
<dbReference type="AlphaFoldDB" id="A0A6A5UC48"/>
<dbReference type="Proteomes" id="UP000800035">
    <property type="component" value="Unassembled WGS sequence"/>
</dbReference>
<evidence type="ECO:0000256" key="2">
    <source>
        <dbReference type="SAM" id="Phobius"/>
    </source>
</evidence>
<name>A0A6A5UC48_9PLEO</name>
<sequence length="268" mass="29912">MDTLNTLLFSIYSLYANLTSYLHNLVTDTCLEFWLLNYHGQWVTLCSILAIVSFTIAFRMGLSQDIKAGWNCITRAKKGAKVHEARRRFSNLARGVGHGDAQERLFDKRYPAGDAGGNGDGGDGGDEGKSGKGRKAELQKRGLFNPNGTLTRSEAQACGAFGAGSGRVEQLVRNDEDRARMRLEVLRKLDRDEQRHLGTSLKKFKAENANFYLDDMRLRVFTSAVSRIMHAYASPPVSQEQHQSPYRADTLIRAYSRLLPPHPDSASK</sequence>
<reference evidence="3" key="1">
    <citation type="journal article" date="2020" name="Stud. Mycol.">
        <title>101 Dothideomycetes genomes: a test case for predicting lifestyles and emergence of pathogens.</title>
        <authorList>
            <person name="Haridas S."/>
            <person name="Albert R."/>
            <person name="Binder M."/>
            <person name="Bloem J."/>
            <person name="Labutti K."/>
            <person name="Salamov A."/>
            <person name="Andreopoulos B."/>
            <person name="Baker S."/>
            <person name="Barry K."/>
            <person name="Bills G."/>
            <person name="Bluhm B."/>
            <person name="Cannon C."/>
            <person name="Castanera R."/>
            <person name="Culley D."/>
            <person name="Daum C."/>
            <person name="Ezra D."/>
            <person name="Gonzalez J."/>
            <person name="Henrissat B."/>
            <person name="Kuo A."/>
            <person name="Liang C."/>
            <person name="Lipzen A."/>
            <person name="Lutzoni F."/>
            <person name="Magnuson J."/>
            <person name="Mondo S."/>
            <person name="Nolan M."/>
            <person name="Ohm R."/>
            <person name="Pangilinan J."/>
            <person name="Park H.-J."/>
            <person name="Ramirez L."/>
            <person name="Alfaro M."/>
            <person name="Sun H."/>
            <person name="Tritt A."/>
            <person name="Yoshinaga Y."/>
            <person name="Zwiers L.-H."/>
            <person name="Turgeon B."/>
            <person name="Goodwin S."/>
            <person name="Spatafora J."/>
            <person name="Crous P."/>
            <person name="Grigoriev I."/>
        </authorList>
    </citation>
    <scope>NUCLEOTIDE SEQUENCE</scope>
    <source>
        <strain evidence="3">CBS 675.92</strain>
    </source>
</reference>
<accession>A0A6A5UC48</accession>
<keyword evidence="2" id="KW-0812">Transmembrane</keyword>
<proteinExistence type="predicted"/>
<evidence type="ECO:0000313" key="4">
    <source>
        <dbReference type="Proteomes" id="UP000800035"/>
    </source>
</evidence>
<keyword evidence="4" id="KW-1185">Reference proteome</keyword>
<dbReference type="OrthoDB" id="10554884at2759"/>
<dbReference type="EMBL" id="ML976981">
    <property type="protein sequence ID" value="KAF1961529.1"/>
    <property type="molecule type" value="Genomic_DNA"/>
</dbReference>
<organism evidence="3 4">
    <name type="scientific">Byssothecium circinans</name>
    <dbReference type="NCBI Taxonomy" id="147558"/>
    <lineage>
        <taxon>Eukaryota</taxon>
        <taxon>Fungi</taxon>
        <taxon>Dikarya</taxon>
        <taxon>Ascomycota</taxon>
        <taxon>Pezizomycotina</taxon>
        <taxon>Dothideomycetes</taxon>
        <taxon>Pleosporomycetidae</taxon>
        <taxon>Pleosporales</taxon>
        <taxon>Massarineae</taxon>
        <taxon>Massarinaceae</taxon>
        <taxon>Byssothecium</taxon>
    </lineage>
</organism>
<feature type="region of interest" description="Disordered" evidence="1">
    <location>
        <begin position="109"/>
        <end position="138"/>
    </location>
</feature>
<keyword evidence="2" id="KW-0472">Membrane</keyword>
<evidence type="ECO:0000313" key="3">
    <source>
        <dbReference type="EMBL" id="KAF1961529.1"/>
    </source>
</evidence>
<feature type="compositionally biased region" description="Basic and acidic residues" evidence="1">
    <location>
        <begin position="126"/>
        <end position="138"/>
    </location>
</feature>
<feature type="transmembrane region" description="Helical" evidence="2">
    <location>
        <begin position="42"/>
        <end position="62"/>
    </location>
</feature>
<protein>
    <submittedName>
        <fullName evidence="3">Uncharacterized protein</fullName>
    </submittedName>
</protein>
<gene>
    <name evidence="3" type="ORF">CC80DRAFT_500775</name>
</gene>